<dbReference type="Gene3D" id="1.10.287.130">
    <property type="match status" value="1"/>
</dbReference>
<reference evidence="11 12" key="1">
    <citation type="submission" date="2017-09" db="EMBL/GenBank/DDBJ databases">
        <title>Genomics of the genus Arcobacter.</title>
        <authorList>
            <person name="Perez-Cataluna A."/>
            <person name="Figueras M.J."/>
            <person name="Salas-Masso N."/>
        </authorList>
    </citation>
    <scope>NUCLEOTIDE SEQUENCE [LARGE SCALE GENOMIC DNA]</scope>
    <source>
        <strain evidence="11 12">F156-34</strain>
    </source>
</reference>
<keyword evidence="6 11" id="KW-0418">Kinase</keyword>
<comment type="caution">
    <text evidence="11">The sequence shown here is derived from an EMBL/GenBank/DDBJ whole genome shotgun (WGS) entry which is preliminary data.</text>
</comment>
<evidence type="ECO:0000313" key="11">
    <source>
        <dbReference type="EMBL" id="RXK12678.1"/>
    </source>
</evidence>
<name>A0A4Q1B3P2_9BACT</name>
<feature type="transmembrane region" description="Helical" evidence="9">
    <location>
        <begin position="98"/>
        <end position="115"/>
    </location>
</feature>
<evidence type="ECO:0000256" key="6">
    <source>
        <dbReference type="ARBA" id="ARBA00022777"/>
    </source>
</evidence>
<dbReference type="EC" id="2.7.13.3" evidence="2"/>
<keyword evidence="9" id="KW-0812">Transmembrane</keyword>
<dbReference type="InterPro" id="IPR003594">
    <property type="entry name" value="HATPase_dom"/>
</dbReference>
<feature type="transmembrane region" description="Helical" evidence="9">
    <location>
        <begin position="34"/>
        <end position="55"/>
    </location>
</feature>
<dbReference type="PANTHER" id="PTHR43065:SF46">
    <property type="entry name" value="C4-DICARBOXYLATE TRANSPORT SENSOR PROTEIN DCTB"/>
    <property type="match status" value="1"/>
</dbReference>
<dbReference type="RefSeq" id="WP_129061735.1">
    <property type="nucleotide sequence ID" value="NZ_NXIE01000003.1"/>
</dbReference>
<feature type="transmembrane region" description="Helical" evidence="9">
    <location>
        <begin position="6"/>
        <end position="27"/>
    </location>
</feature>
<dbReference type="GO" id="GO:0000155">
    <property type="term" value="F:phosphorelay sensor kinase activity"/>
    <property type="evidence" value="ECO:0007669"/>
    <property type="project" value="InterPro"/>
</dbReference>
<keyword evidence="9" id="KW-1133">Transmembrane helix</keyword>
<dbReference type="InterPro" id="IPR005467">
    <property type="entry name" value="His_kinase_dom"/>
</dbReference>
<comment type="catalytic activity">
    <reaction evidence="1">
        <text>ATP + protein L-histidine = ADP + protein N-phospho-L-histidine.</text>
        <dbReference type="EC" id="2.7.13.3"/>
    </reaction>
</comment>
<dbReference type="InterPro" id="IPR004358">
    <property type="entry name" value="Sig_transdc_His_kin-like_C"/>
</dbReference>
<dbReference type="SUPFAM" id="SSF47384">
    <property type="entry name" value="Homodimeric domain of signal transducing histidine kinase"/>
    <property type="match status" value="1"/>
</dbReference>
<dbReference type="GO" id="GO:0005524">
    <property type="term" value="F:ATP binding"/>
    <property type="evidence" value="ECO:0007669"/>
    <property type="project" value="UniProtKB-KW"/>
</dbReference>
<dbReference type="InterPro" id="IPR003661">
    <property type="entry name" value="HisK_dim/P_dom"/>
</dbReference>
<dbReference type="InterPro" id="IPR036097">
    <property type="entry name" value="HisK_dim/P_sf"/>
</dbReference>
<evidence type="ECO:0000256" key="4">
    <source>
        <dbReference type="ARBA" id="ARBA00022679"/>
    </source>
</evidence>
<evidence type="ECO:0000256" key="2">
    <source>
        <dbReference type="ARBA" id="ARBA00012438"/>
    </source>
</evidence>
<keyword evidence="4" id="KW-0808">Transferase</keyword>
<dbReference type="Proteomes" id="UP000289718">
    <property type="component" value="Unassembled WGS sequence"/>
</dbReference>
<dbReference type="AlphaFoldDB" id="A0A4Q1B3P2"/>
<evidence type="ECO:0000313" key="12">
    <source>
        <dbReference type="Proteomes" id="UP000289718"/>
    </source>
</evidence>
<accession>A0A4Q1B3P2</accession>
<dbReference type="Gene3D" id="3.30.565.10">
    <property type="entry name" value="Histidine kinase-like ATPase, C-terminal domain"/>
    <property type="match status" value="1"/>
</dbReference>
<evidence type="ECO:0000256" key="3">
    <source>
        <dbReference type="ARBA" id="ARBA00022553"/>
    </source>
</evidence>
<feature type="transmembrane region" description="Helical" evidence="9">
    <location>
        <begin position="67"/>
        <end position="86"/>
    </location>
</feature>
<dbReference type="Pfam" id="PF07695">
    <property type="entry name" value="7TMR-DISM_7TM"/>
    <property type="match status" value="1"/>
</dbReference>
<dbReference type="InterPro" id="IPR011623">
    <property type="entry name" value="7TMR_DISM_rcpt_extracell_dom1"/>
</dbReference>
<dbReference type="InterPro" id="IPR036890">
    <property type="entry name" value="HATPase_C_sf"/>
</dbReference>
<protein>
    <recommendedName>
        <fullName evidence="2">histidine kinase</fullName>
        <ecNumber evidence="2">2.7.13.3</ecNumber>
    </recommendedName>
</protein>
<evidence type="ECO:0000256" key="7">
    <source>
        <dbReference type="ARBA" id="ARBA00022840"/>
    </source>
</evidence>
<dbReference type="Pfam" id="PF02518">
    <property type="entry name" value="HATPase_c"/>
    <property type="match status" value="1"/>
</dbReference>
<dbReference type="EMBL" id="NXIE01000003">
    <property type="protein sequence ID" value="RXK12678.1"/>
    <property type="molecule type" value="Genomic_DNA"/>
</dbReference>
<keyword evidence="3" id="KW-0597">Phosphoprotein</keyword>
<dbReference type="PANTHER" id="PTHR43065">
    <property type="entry name" value="SENSOR HISTIDINE KINASE"/>
    <property type="match status" value="1"/>
</dbReference>
<feature type="transmembrane region" description="Helical" evidence="9">
    <location>
        <begin position="176"/>
        <end position="193"/>
    </location>
</feature>
<evidence type="ECO:0000256" key="8">
    <source>
        <dbReference type="ARBA" id="ARBA00023012"/>
    </source>
</evidence>
<dbReference type="PRINTS" id="PR00344">
    <property type="entry name" value="BCTRLSENSOR"/>
</dbReference>
<keyword evidence="7" id="KW-0067">ATP-binding</keyword>
<dbReference type="OrthoDB" id="9805967at2"/>
<evidence type="ECO:0000256" key="9">
    <source>
        <dbReference type="SAM" id="Phobius"/>
    </source>
</evidence>
<keyword evidence="8" id="KW-0902">Two-component regulatory system</keyword>
<keyword evidence="5" id="KW-0547">Nucleotide-binding</keyword>
<sequence>MSFDDFNILLYGIIFGIVIMTIVYTFIRYIYSKEFFYISYCLMQIFSLIYILAYSSLFNISHYIEQISLLFATLLALVFAINFYEGKFIPKVKTFKELIINTLLLNIVILTAFYHYILFEYLPFTIIYAILFISVIFNLKNAGPTLIYSAGWSILCFTLFILDFKNFYEEKGFLDIVLLAFAIEAILFTFSVSHKYNRLEQKNEDFEQMLLQQSKMAESGKMIANIAHQFRQPLNNLSYILINIKNRLENKKLDIDYFNKKYYQAKEQIEFLSNTIEEFKEFYTPSKQKETFLVKEAIENSLYILEEDLKKRNIQYEISFLKDENIKVFGSKNELSQVILSLVSNASDALSDIEKPFINIIIDSNSADVSIHIKDNGKGINKKIQEKIFEPYFTTKEKGTGLGLYLSKLIIEKSFKGKIQVVSQKEGSLFILLFEKAI</sequence>
<evidence type="ECO:0000256" key="5">
    <source>
        <dbReference type="ARBA" id="ARBA00022741"/>
    </source>
</evidence>
<evidence type="ECO:0000256" key="1">
    <source>
        <dbReference type="ARBA" id="ARBA00000085"/>
    </source>
</evidence>
<feature type="transmembrane region" description="Helical" evidence="9">
    <location>
        <begin position="121"/>
        <end position="139"/>
    </location>
</feature>
<dbReference type="PROSITE" id="PS50109">
    <property type="entry name" value="HIS_KIN"/>
    <property type="match status" value="1"/>
</dbReference>
<keyword evidence="12" id="KW-1185">Reference proteome</keyword>
<dbReference type="SMART" id="SM00387">
    <property type="entry name" value="HATPase_c"/>
    <property type="match status" value="1"/>
</dbReference>
<dbReference type="CDD" id="cd00082">
    <property type="entry name" value="HisKA"/>
    <property type="match status" value="1"/>
</dbReference>
<keyword evidence="9" id="KW-0472">Membrane</keyword>
<feature type="domain" description="Histidine kinase" evidence="10">
    <location>
        <begin position="225"/>
        <end position="438"/>
    </location>
</feature>
<gene>
    <name evidence="11" type="ORF">CP965_08865</name>
</gene>
<dbReference type="SUPFAM" id="SSF55874">
    <property type="entry name" value="ATPase domain of HSP90 chaperone/DNA topoisomerase II/histidine kinase"/>
    <property type="match status" value="1"/>
</dbReference>
<proteinExistence type="predicted"/>
<feature type="transmembrane region" description="Helical" evidence="9">
    <location>
        <begin position="146"/>
        <end position="164"/>
    </location>
</feature>
<evidence type="ECO:0000259" key="10">
    <source>
        <dbReference type="PROSITE" id="PS50109"/>
    </source>
</evidence>
<organism evidence="11 12">
    <name type="scientific">Halarcobacter mediterraneus</name>
    <dbReference type="NCBI Taxonomy" id="2023153"/>
    <lineage>
        <taxon>Bacteria</taxon>
        <taxon>Pseudomonadati</taxon>
        <taxon>Campylobacterota</taxon>
        <taxon>Epsilonproteobacteria</taxon>
        <taxon>Campylobacterales</taxon>
        <taxon>Arcobacteraceae</taxon>
        <taxon>Halarcobacter</taxon>
    </lineage>
</organism>